<proteinExistence type="predicted"/>
<gene>
    <name evidence="2" type="ORF">HUG17_7143</name>
</gene>
<keyword evidence="1" id="KW-0812">Transmembrane</keyword>
<dbReference type="Proteomes" id="UP000828236">
    <property type="component" value="Unassembled WGS sequence"/>
</dbReference>
<reference evidence="2" key="2">
    <citation type="journal article" date="2021" name="World Allergy Organ. J.">
        <title>Chromosome-level assembly of Dermatophagoides farinae genome and transcriptome reveals two novel allergens Der f 37 and Der f 39.</title>
        <authorList>
            <person name="Chen J."/>
            <person name="Cai Z."/>
            <person name="Fan D."/>
            <person name="Hu J."/>
            <person name="Hou Y."/>
            <person name="He Y."/>
            <person name="Zhang Z."/>
            <person name="Zhao Z."/>
            <person name="Gao P."/>
            <person name="Hu W."/>
            <person name="Sun J."/>
            <person name="Li J."/>
            <person name="Ji K."/>
        </authorList>
    </citation>
    <scope>NUCLEOTIDE SEQUENCE</scope>
    <source>
        <strain evidence="2">JKM2019</strain>
    </source>
</reference>
<dbReference type="EMBL" id="SDOV01000009">
    <property type="protein sequence ID" value="KAH7636937.1"/>
    <property type="molecule type" value="Genomic_DNA"/>
</dbReference>
<comment type="caution">
    <text evidence="2">The sequence shown here is derived from an EMBL/GenBank/DDBJ whole genome shotgun (WGS) entry which is preliminary data.</text>
</comment>
<keyword evidence="1" id="KW-1133">Transmembrane helix</keyword>
<reference evidence="2" key="1">
    <citation type="submission" date="2020-06" db="EMBL/GenBank/DDBJ databases">
        <authorList>
            <person name="Ji K."/>
            <person name="Li J."/>
        </authorList>
    </citation>
    <scope>NUCLEOTIDE SEQUENCE</scope>
    <source>
        <strain evidence="2">JKM2019</strain>
        <tissue evidence="2">Whole body</tissue>
    </source>
</reference>
<name>A0A9D4SC60_DERFA</name>
<accession>A0A9D4SC60</accession>
<sequence>MSCGMFCLCRNLVCLIVMLSFDFVAVLVVLHNIDQQLNFRNQADHVFENFAPLIKMCWRFGNLVIIIDIWIQ</sequence>
<protein>
    <submittedName>
        <fullName evidence="2">Uncharacterized protein</fullName>
    </submittedName>
</protein>
<evidence type="ECO:0000256" key="1">
    <source>
        <dbReference type="SAM" id="Phobius"/>
    </source>
</evidence>
<feature type="transmembrane region" description="Helical" evidence="1">
    <location>
        <begin position="12"/>
        <end position="33"/>
    </location>
</feature>
<organism evidence="2">
    <name type="scientific">Dermatophagoides farinae</name>
    <name type="common">American house dust mite</name>
    <dbReference type="NCBI Taxonomy" id="6954"/>
    <lineage>
        <taxon>Eukaryota</taxon>
        <taxon>Metazoa</taxon>
        <taxon>Ecdysozoa</taxon>
        <taxon>Arthropoda</taxon>
        <taxon>Chelicerata</taxon>
        <taxon>Arachnida</taxon>
        <taxon>Acari</taxon>
        <taxon>Acariformes</taxon>
        <taxon>Sarcoptiformes</taxon>
        <taxon>Astigmata</taxon>
        <taxon>Psoroptidia</taxon>
        <taxon>Analgoidea</taxon>
        <taxon>Pyroglyphidae</taxon>
        <taxon>Dermatophagoidinae</taxon>
        <taxon>Dermatophagoides</taxon>
    </lineage>
</organism>
<dbReference type="AlphaFoldDB" id="A0A9D4SC60"/>
<keyword evidence="1" id="KW-0472">Membrane</keyword>
<evidence type="ECO:0000313" key="2">
    <source>
        <dbReference type="EMBL" id="KAH7636937.1"/>
    </source>
</evidence>